<dbReference type="PROSITE" id="PS00018">
    <property type="entry name" value="EF_HAND_1"/>
    <property type="match status" value="2"/>
</dbReference>
<dbReference type="Pfam" id="PF13833">
    <property type="entry name" value="EF-hand_8"/>
    <property type="match status" value="1"/>
</dbReference>
<keyword evidence="2" id="KW-0677">Repeat</keyword>
<dbReference type="SMART" id="SM00054">
    <property type="entry name" value="EFh"/>
    <property type="match status" value="3"/>
</dbReference>
<keyword evidence="6" id="KW-1185">Reference proteome</keyword>
<feature type="domain" description="EF-hand" evidence="4">
    <location>
        <begin position="88"/>
        <end position="123"/>
    </location>
</feature>
<dbReference type="InterPro" id="IPR002048">
    <property type="entry name" value="EF_hand_dom"/>
</dbReference>
<dbReference type="PROSITE" id="PS50222">
    <property type="entry name" value="EF_HAND_2"/>
    <property type="match status" value="3"/>
</dbReference>
<dbReference type="PANTHER" id="PTHR23048">
    <property type="entry name" value="MYOSIN LIGHT CHAIN 1, 3"/>
    <property type="match status" value="1"/>
</dbReference>
<evidence type="ECO:0000313" key="5">
    <source>
        <dbReference type="EMBL" id="CAD7660325.1"/>
    </source>
</evidence>
<keyword evidence="1" id="KW-0479">Metal-binding</keyword>
<dbReference type="Gene3D" id="1.10.238.10">
    <property type="entry name" value="EF-hand"/>
    <property type="match status" value="2"/>
</dbReference>
<dbReference type="InterPro" id="IPR011992">
    <property type="entry name" value="EF-hand-dom_pair"/>
</dbReference>
<evidence type="ECO:0000256" key="2">
    <source>
        <dbReference type="ARBA" id="ARBA00022737"/>
    </source>
</evidence>
<name>A0A7R9MHN3_9ACAR</name>
<evidence type="ECO:0000256" key="1">
    <source>
        <dbReference type="ARBA" id="ARBA00022723"/>
    </source>
</evidence>
<dbReference type="CDD" id="cd00051">
    <property type="entry name" value="EFh"/>
    <property type="match status" value="2"/>
</dbReference>
<dbReference type="FunFam" id="1.10.238.10:FF:000077">
    <property type="entry name" value="Centrin 1"/>
    <property type="match status" value="1"/>
</dbReference>
<dbReference type="InterPro" id="IPR018247">
    <property type="entry name" value="EF_Hand_1_Ca_BS"/>
</dbReference>
<dbReference type="EMBL" id="CAJPVJ010019921">
    <property type="protein sequence ID" value="CAG2177463.1"/>
    <property type="molecule type" value="Genomic_DNA"/>
</dbReference>
<dbReference type="OrthoDB" id="343296at2759"/>
<dbReference type="GO" id="GO:0005509">
    <property type="term" value="F:calcium ion binding"/>
    <property type="evidence" value="ECO:0007669"/>
    <property type="project" value="InterPro"/>
</dbReference>
<gene>
    <name evidence="5" type="ORF">ONB1V03_LOCUS16895</name>
</gene>
<accession>A0A7R9MHN3</accession>
<organism evidence="5">
    <name type="scientific">Oppiella nova</name>
    <dbReference type="NCBI Taxonomy" id="334625"/>
    <lineage>
        <taxon>Eukaryota</taxon>
        <taxon>Metazoa</taxon>
        <taxon>Ecdysozoa</taxon>
        <taxon>Arthropoda</taxon>
        <taxon>Chelicerata</taxon>
        <taxon>Arachnida</taxon>
        <taxon>Acari</taxon>
        <taxon>Acariformes</taxon>
        <taxon>Sarcoptiformes</taxon>
        <taxon>Oribatida</taxon>
        <taxon>Brachypylina</taxon>
        <taxon>Oppioidea</taxon>
        <taxon>Oppiidae</taxon>
        <taxon>Oppiella</taxon>
    </lineage>
</organism>
<evidence type="ECO:0000259" key="4">
    <source>
        <dbReference type="PROSITE" id="PS50222"/>
    </source>
</evidence>
<dbReference type="PANTHER" id="PTHR23048:SF59">
    <property type="entry name" value="EF-HAND SUPERFAMILY PROTEIN"/>
    <property type="match status" value="1"/>
</dbReference>
<evidence type="ECO:0000313" key="6">
    <source>
        <dbReference type="Proteomes" id="UP000728032"/>
    </source>
</evidence>
<dbReference type="AlphaFoldDB" id="A0A7R9MHN3"/>
<feature type="non-terminal residue" evidence="5">
    <location>
        <position position="1"/>
    </location>
</feature>
<dbReference type="InterPro" id="IPR050230">
    <property type="entry name" value="CALM/Myosin/TropC-like"/>
</dbReference>
<feature type="domain" description="EF-hand" evidence="4">
    <location>
        <begin position="15"/>
        <end position="50"/>
    </location>
</feature>
<dbReference type="Proteomes" id="UP000728032">
    <property type="component" value="Unassembled WGS sequence"/>
</dbReference>
<dbReference type="Pfam" id="PF13499">
    <property type="entry name" value="EF-hand_7"/>
    <property type="match status" value="1"/>
</dbReference>
<dbReference type="EMBL" id="OC934746">
    <property type="protein sequence ID" value="CAD7660325.1"/>
    <property type="molecule type" value="Genomic_DNA"/>
</dbReference>
<dbReference type="GO" id="GO:0016460">
    <property type="term" value="C:myosin II complex"/>
    <property type="evidence" value="ECO:0007669"/>
    <property type="project" value="TreeGrafter"/>
</dbReference>
<reference evidence="5" key="1">
    <citation type="submission" date="2020-11" db="EMBL/GenBank/DDBJ databases">
        <authorList>
            <person name="Tran Van P."/>
        </authorList>
    </citation>
    <scope>NUCLEOTIDE SEQUENCE</scope>
</reference>
<feature type="domain" description="EF-hand" evidence="4">
    <location>
        <begin position="52"/>
        <end position="87"/>
    </location>
</feature>
<dbReference type="SUPFAM" id="SSF47473">
    <property type="entry name" value="EF-hand"/>
    <property type="match status" value="1"/>
</dbReference>
<proteinExistence type="predicted"/>
<keyword evidence="3" id="KW-0106">Calcium</keyword>
<sequence>TKDLKFAIRSLGFEPKKEEIKKMVEQIDRNASGFIGYEDFLSVMAKRLAEKDTNDEIMKAFSLFDCDKSGTISLDNLKRVAKELGETISDDELKEMIVEADRDGDGLVNANEFLRIMKKTCLY</sequence>
<evidence type="ECO:0000256" key="3">
    <source>
        <dbReference type="ARBA" id="ARBA00022837"/>
    </source>
</evidence>
<protein>
    <recommendedName>
        <fullName evidence="4">EF-hand domain-containing protein</fullName>
    </recommendedName>
</protein>